<reference evidence="1" key="1">
    <citation type="submission" date="2006-10" db="EMBL/GenBank/DDBJ databases">
        <authorList>
            <person name="Amadeo P."/>
            <person name="Zhao Q."/>
            <person name="Wortman J."/>
            <person name="Fraser-Liggett C."/>
            <person name="Carlton J."/>
        </authorList>
    </citation>
    <scope>NUCLEOTIDE SEQUENCE</scope>
    <source>
        <strain evidence="1">G3</strain>
    </source>
</reference>
<dbReference type="VEuPathDB" id="TrichDB:TVAG_229860"/>
<dbReference type="InParanoid" id="A2G106"/>
<dbReference type="OrthoDB" id="10263006at2759"/>
<sequence length="349" mass="39443">MSSVFQSFTADEVESIKSVFMIGQQSNDMLLKNCSRRPLAEIRAFIKRFKKYLTDGTTSSEEIAKMANQQYVAIITMARAKRNIHQQTMSSAHSMTNLSLPFTNPQDSLPLKFRTKFSRLDADKETPPQKPLLTTRSRSVANGLGSELLPNKTRIDVIPPIDINFPHACRSPDEIIPGDLAAVLKSKSGPTIICRVIALKEFDSKPHALVAFFLQDFKPCWVPLHHLVMLKHEADTDLEKKEEDLTVDTILKKIMVRAQSIVLANNDFDEPEAGNITQQQQSKNILFQALACAAQLQLISFGATWEIPDEKFQKIMREVNKLSQPRFKSTSEVNARCMELIEKILAYIH</sequence>
<dbReference type="AlphaFoldDB" id="A2G106"/>
<keyword evidence="2" id="KW-1185">Reference proteome</keyword>
<dbReference type="KEGG" id="tva:4746833"/>
<dbReference type="EMBL" id="DS114228">
    <property type="protein sequence ID" value="EAX89164.1"/>
    <property type="molecule type" value="Genomic_DNA"/>
</dbReference>
<protein>
    <submittedName>
        <fullName evidence="1">Uncharacterized protein</fullName>
    </submittedName>
</protein>
<dbReference type="Proteomes" id="UP000001542">
    <property type="component" value="Unassembled WGS sequence"/>
</dbReference>
<dbReference type="VEuPathDB" id="TrichDB:TVAGG3_1043330"/>
<name>A2G106_TRIV3</name>
<proteinExistence type="predicted"/>
<gene>
    <name evidence="1" type="ORF">TVAG_229860</name>
</gene>
<reference evidence="1" key="2">
    <citation type="journal article" date="2007" name="Science">
        <title>Draft genome sequence of the sexually transmitted pathogen Trichomonas vaginalis.</title>
        <authorList>
            <person name="Carlton J.M."/>
            <person name="Hirt R.P."/>
            <person name="Silva J.C."/>
            <person name="Delcher A.L."/>
            <person name="Schatz M."/>
            <person name="Zhao Q."/>
            <person name="Wortman J.R."/>
            <person name="Bidwell S.L."/>
            <person name="Alsmark U.C.M."/>
            <person name="Besteiro S."/>
            <person name="Sicheritz-Ponten T."/>
            <person name="Noel C.J."/>
            <person name="Dacks J.B."/>
            <person name="Foster P.G."/>
            <person name="Simillion C."/>
            <person name="Van de Peer Y."/>
            <person name="Miranda-Saavedra D."/>
            <person name="Barton G.J."/>
            <person name="Westrop G.D."/>
            <person name="Mueller S."/>
            <person name="Dessi D."/>
            <person name="Fiori P.L."/>
            <person name="Ren Q."/>
            <person name="Paulsen I."/>
            <person name="Zhang H."/>
            <person name="Bastida-Corcuera F.D."/>
            <person name="Simoes-Barbosa A."/>
            <person name="Brown M.T."/>
            <person name="Hayes R.D."/>
            <person name="Mukherjee M."/>
            <person name="Okumura C.Y."/>
            <person name="Schneider R."/>
            <person name="Smith A.J."/>
            <person name="Vanacova S."/>
            <person name="Villalvazo M."/>
            <person name="Haas B.J."/>
            <person name="Pertea M."/>
            <person name="Feldblyum T.V."/>
            <person name="Utterback T.R."/>
            <person name="Shu C.L."/>
            <person name="Osoegawa K."/>
            <person name="de Jong P.J."/>
            <person name="Hrdy I."/>
            <person name="Horvathova L."/>
            <person name="Zubacova Z."/>
            <person name="Dolezal P."/>
            <person name="Malik S.B."/>
            <person name="Logsdon J.M. Jr."/>
            <person name="Henze K."/>
            <person name="Gupta A."/>
            <person name="Wang C.C."/>
            <person name="Dunne R.L."/>
            <person name="Upcroft J.A."/>
            <person name="Upcroft P."/>
            <person name="White O."/>
            <person name="Salzberg S.L."/>
            <person name="Tang P."/>
            <person name="Chiu C.-H."/>
            <person name="Lee Y.-S."/>
            <person name="Embley T.M."/>
            <person name="Coombs G.H."/>
            <person name="Mottram J.C."/>
            <person name="Tachezy J."/>
            <person name="Fraser-Liggett C.M."/>
            <person name="Johnson P.J."/>
        </authorList>
    </citation>
    <scope>NUCLEOTIDE SEQUENCE [LARGE SCALE GENOMIC DNA]</scope>
    <source>
        <strain evidence="1">G3</strain>
    </source>
</reference>
<evidence type="ECO:0000313" key="1">
    <source>
        <dbReference type="EMBL" id="EAX89164.1"/>
    </source>
</evidence>
<dbReference type="RefSeq" id="XP_001302094.1">
    <property type="nucleotide sequence ID" value="XM_001302093.1"/>
</dbReference>
<organism evidence="1 2">
    <name type="scientific">Trichomonas vaginalis (strain ATCC PRA-98 / G3)</name>
    <dbReference type="NCBI Taxonomy" id="412133"/>
    <lineage>
        <taxon>Eukaryota</taxon>
        <taxon>Metamonada</taxon>
        <taxon>Parabasalia</taxon>
        <taxon>Trichomonadida</taxon>
        <taxon>Trichomonadidae</taxon>
        <taxon>Trichomonas</taxon>
    </lineage>
</organism>
<evidence type="ECO:0000313" key="2">
    <source>
        <dbReference type="Proteomes" id="UP000001542"/>
    </source>
</evidence>
<accession>A2G106</accession>